<proteinExistence type="inferred from homology"/>
<evidence type="ECO:0000256" key="1">
    <source>
        <dbReference type="ARBA" id="ARBA00005988"/>
    </source>
</evidence>
<dbReference type="PROSITE" id="PS00132">
    <property type="entry name" value="CARBOXYPEPT_ZN_1"/>
    <property type="match status" value="1"/>
</dbReference>
<comment type="similarity">
    <text evidence="1">Belongs to the peptidase M14 family.</text>
</comment>
<keyword evidence="3" id="KW-0645">Protease</keyword>
<keyword evidence="3" id="KW-0378">Hydrolase</keyword>
<feature type="domain" description="Peptidase M14" evidence="2">
    <location>
        <begin position="42"/>
        <end position="254"/>
    </location>
</feature>
<dbReference type="InterPro" id="IPR057246">
    <property type="entry name" value="CARBOXYPEPT_ZN_1"/>
</dbReference>
<keyword evidence="3" id="KW-0121">Carboxypeptidase</keyword>
<accession>A0A2S5TFK1</accession>
<dbReference type="Proteomes" id="UP000238220">
    <property type="component" value="Unassembled WGS sequence"/>
</dbReference>
<dbReference type="RefSeq" id="WP_104230285.1">
    <property type="nucleotide sequence ID" value="NZ_PSNW01000005.1"/>
</dbReference>
<evidence type="ECO:0000313" key="4">
    <source>
        <dbReference type="Proteomes" id="UP000238220"/>
    </source>
</evidence>
<protein>
    <submittedName>
        <fullName evidence="3">Zinc carboxypeptidase</fullName>
    </submittedName>
</protein>
<gene>
    <name evidence="3" type="ORF">C3942_10175</name>
</gene>
<dbReference type="SUPFAM" id="SSF53187">
    <property type="entry name" value="Zn-dependent exopeptidases"/>
    <property type="match status" value="1"/>
</dbReference>
<dbReference type="Pfam" id="PF00246">
    <property type="entry name" value="Peptidase_M14"/>
    <property type="match status" value="1"/>
</dbReference>
<dbReference type="EMBL" id="PSNW01000005">
    <property type="protein sequence ID" value="PPE73770.1"/>
    <property type="molecule type" value="Genomic_DNA"/>
</dbReference>
<organism evidence="3 4">
    <name type="scientific">Solimonas fluminis</name>
    <dbReference type="NCBI Taxonomy" id="2086571"/>
    <lineage>
        <taxon>Bacteria</taxon>
        <taxon>Pseudomonadati</taxon>
        <taxon>Pseudomonadota</taxon>
        <taxon>Gammaproteobacteria</taxon>
        <taxon>Nevskiales</taxon>
        <taxon>Nevskiaceae</taxon>
        <taxon>Solimonas</taxon>
    </lineage>
</organism>
<dbReference type="GO" id="GO:0008270">
    <property type="term" value="F:zinc ion binding"/>
    <property type="evidence" value="ECO:0007669"/>
    <property type="project" value="InterPro"/>
</dbReference>
<dbReference type="OrthoDB" id="9779324at2"/>
<name>A0A2S5TFK1_9GAMM</name>
<dbReference type="Gene3D" id="3.40.630.10">
    <property type="entry name" value="Zn peptidases"/>
    <property type="match status" value="1"/>
</dbReference>
<comment type="caution">
    <text evidence="3">The sequence shown here is derived from an EMBL/GenBank/DDBJ whole genome shotgun (WGS) entry which is preliminary data.</text>
</comment>
<evidence type="ECO:0000313" key="3">
    <source>
        <dbReference type="EMBL" id="PPE73770.1"/>
    </source>
</evidence>
<dbReference type="GO" id="GO:0006508">
    <property type="term" value="P:proteolysis"/>
    <property type="evidence" value="ECO:0007669"/>
    <property type="project" value="InterPro"/>
</dbReference>
<reference evidence="3 4" key="1">
    <citation type="submission" date="2018-02" db="EMBL/GenBank/DDBJ databases">
        <title>Genome sequencing of Solimonas sp. HR-BB.</title>
        <authorList>
            <person name="Lee Y."/>
            <person name="Jeon C.O."/>
        </authorList>
    </citation>
    <scope>NUCLEOTIDE SEQUENCE [LARGE SCALE GENOMIC DNA]</scope>
    <source>
        <strain evidence="3 4">HR-BB</strain>
    </source>
</reference>
<sequence>MSKPPLALRELDELETLIGRAGSALRSEVVCQVDYGGRRWPVHCLELGSRDPEVPVVGFFGGIHGVERIGTQVLLAYLHTLVERLRWDEELDHSLRRVRLLFMPLINPGGMLAETRANPAGVDLMRNAPVDAEDPHPVLGGHRLSPRLPWFRGRPGEPMQAEAAAMCRVVEERLLTQSFSLALDCHSGFGVRDQIWFPYARTARPIDCLGELYALRSLFRATHPHHNIYVIEPQARHYTTHGDLWDYLYDRSREQPQRLFLPLTLEMGSWLWLKKNPRQIFRPLGIFNPIMPHRLQRTLRRHLTLFEFLLRAAVSHQRWRPEGEQRRLLNQAAIDYWPSILRYEDQ</sequence>
<keyword evidence="4" id="KW-1185">Reference proteome</keyword>
<dbReference type="GO" id="GO:0004181">
    <property type="term" value="F:metallocarboxypeptidase activity"/>
    <property type="evidence" value="ECO:0007669"/>
    <property type="project" value="InterPro"/>
</dbReference>
<evidence type="ECO:0000259" key="2">
    <source>
        <dbReference type="Pfam" id="PF00246"/>
    </source>
</evidence>
<dbReference type="AlphaFoldDB" id="A0A2S5TFK1"/>
<dbReference type="InterPro" id="IPR000834">
    <property type="entry name" value="Peptidase_M14"/>
</dbReference>